<keyword evidence="5 9" id="KW-0227">DNA damage</keyword>
<dbReference type="PIRSF" id="PIRSF003128">
    <property type="entry name" value="RecN"/>
    <property type="match status" value="1"/>
</dbReference>
<dbReference type="GO" id="GO:0009432">
    <property type="term" value="P:SOS response"/>
    <property type="evidence" value="ECO:0007669"/>
    <property type="project" value="UniProtKB-ARBA"/>
</dbReference>
<dbReference type="GO" id="GO:0043590">
    <property type="term" value="C:bacterial nucleoid"/>
    <property type="evidence" value="ECO:0007669"/>
    <property type="project" value="TreeGrafter"/>
</dbReference>
<dbReference type="PANTHER" id="PTHR11059">
    <property type="entry name" value="DNA REPAIR PROTEIN RECN"/>
    <property type="match status" value="1"/>
</dbReference>
<keyword evidence="4" id="KW-0547">Nucleotide-binding</keyword>
<dbReference type="InterPro" id="IPR004604">
    <property type="entry name" value="DNA_recomb/repair_RecN"/>
</dbReference>
<gene>
    <name evidence="12" type="ORF">GCM10017083_31980</name>
</gene>
<feature type="coiled-coil region" evidence="10">
    <location>
        <begin position="264"/>
        <end position="295"/>
    </location>
</feature>
<evidence type="ECO:0000259" key="11">
    <source>
        <dbReference type="Pfam" id="PF02463"/>
    </source>
</evidence>
<protein>
    <recommendedName>
        <fullName evidence="3 9">DNA repair protein RecN</fullName>
    </recommendedName>
    <alternativeName>
        <fullName evidence="8 9">Recombination protein N</fullName>
    </alternativeName>
</protein>
<evidence type="ECO:0000256" key="2">
    <source>
        <dbReference type="ARBA" id="ARBA00009441"/>
    </source>
</evidence>
<evidence type="ECO:0000256" key="9">
    <source>
        <dbReference type="PIRNR" id="PIRNR003128"/>
    </source>
</evidence>
<dbReference type="GO" id="GO:0006310">
    <property type="term" value="P:DNA recombination"/>
    <property type="evidence" value="ECO:0007669"/>
    <property type="project" value="InterPro"/>
</dbReference>
<evidence type="ECO:0000256" key="1">
    <source>
        <dbReference type="ARBA" id="ARBA00003618"/>
    </source>
</evidence>
<proteinExistence type="inferred from homology"/>
<dbReference type="SUPFAM" id="SSF52540">
    <property type="entry name" value="P-loop containing nucleoside triphosphate hydrolases"/>
    <property type="match status" value="2"/>
</dbReference>
<comment type="similarity">
    <text evidence="2 9">Belongs to the RecN family.</text>
</comment>
<organism evidence="12 13">
    <name type="scientific">Thalassobaculum fulvum</name>
    <dbReference type="NCBI Taxonomy" id="1633335"/>
    <lineage>
        <taxon>Bacteria</taxon>
        <taxon>Pseudomonadati</taxon>
        <taxon>Pseudomonadota</taxon>
        <taxon>Alphaproteobacteria</taxon>
        <taxon>Rhodospirillales</taxon>
        <taxon>Thalassobaculaceae</taxon>
        <taxon>Thalassobaculum</taxon>
    </lineage>
</organism>
<evidence type="ECO:0000256" key="7">
    <source>
        <dbReference type="ARBA" id="ARBA00023204"/>
    </source>
</evidence>
<dbReference type="FunFam" id="3.40.50.300:FF:000319">
    <property type="entry name" value="DNA repair protein RecN"/>
    <property type="match status" value="1"/>
</dbReference>
<dbReference type="CDD" id="cd03241">
    <property type="entry name" value="ABC_RecN"/>
    <property type="match status" value="2"/>
</dbReference>
<comment type="function">
    <text evidence="1 9">May be involved in recombinational repair of damaged DNA.</text>
</comment>
<evidence type="ECO:0000313" key="12">
    <source>
        <dbReference type="EMBL" id="GHD54453.1"/>
    </source>
</evidence>
<accession>A0A919CRL1</accession>
<dbReference type="GO" id="GO:0006281">
    <property type="term" value="P:DNA repair"/>
    <property type="evidence" value="ECO:0007669"/>
    <property type="project" value="UniProtKB-KW"/>
</dbReference>
<dbReference type="Pfam" id="PF02463">
    <property type="entry name" value="SMC_N"/>
    <property type="match status" value="1"/>
</dbReference>
<keyword evidence="7 9" id="KW-0234">DNA repair</keyword>
<dbReference type="NCBIfam" id="NF008121">
    <property type="entry name" value="PRK10869.1"/>
    <property type="match status" value="1"/>
</dbReference>
<evidence type="ECO:0000256" key="5">
    <source>
        <dbReference type="ARBA" id="ARBA00022763"/>
    </source>
</evidence>
<dbReference type="GO" id="GO:0005524">
    <property type="term" value="F:ATP binding"/>
    <property type="evidence" value="ECO:0007669"/>
    <property type="project" value="UniProtKB-KW"/>
</dbReference>
<reference evidence="12" key="1">
    <citation type="journal article" date="2014" name="Int. J. Syst. Evol. Microbiol.">
        <title>Complete genome sequence of Corynebacterium casei LMG S-19264T (=DSM 44701T), isolated from a smear-ripened cheese.</title>
        <authorList>
            <consortium name="US DOE Joint Genome Institute (JGI-PGF)"/>
            <person name="Walter F."/>
            <person name="Albersmeier A."/>
            <person name="Kalinowski J."/>
            <person name="Ruckert C."/>
        </authorList>
    </citation>
    <scope>NUCLEOTIDE SEQUENCE</scope>
    <source>
        <strain evidence="12">KCTC 42651</strain>
    </source>
</reference>
<dbReference type="InterPro" id="IPR003395">
    <property type="entry name" value="RecF/RecN/SMC_N"/>
</dbReference>
<keyword evidence="10" id="KW-0175">Coiled coil</keyword>
<reference evidence="12" key="2">
    <citation type="submission" date="2020-09" db="EMBL/GenBank/DDBJ databases">
        <authorList>
            <person name="Sun Q."/>
            <person name="Kim S."/>
        </authorList>
    </citation>
    <scope>NUCLEOTIDE SEQUENCE</scope>
    <source>
        <strain evidence="12">KCTC 42651</strain>
    </source>
</reference>
<dbReference type="EMBL" id="BMZS01000007">
    <property type="protein sequence ID" value="GHD54453.1"/>
    <property type="molecule type" value="Genomic_DNA"/>
</dbReference>
<dbReference type="AlphaFoldDB" id="A0A919CRL1"/>
<dbReference type="RefSeq" id="WP_189991377.1">
    <property type="nucleotide sequence ID" value="NZ_BMZS01000007.1"/>
</dbReference>
<evidence type="ECO:0000256" key="10">
    <source>
        <dbReference type="SAM" id="Coils"/>
    </source>
</evidence>
<keyword evidence="6" id="KW-0067">ATP-binding</keyword>
<dbReference type="FunFam" id="3.40.50.300:FF:000356">
    <property type="entry name" value="DNA repair protein RecN"/>
    <property type="match status" value="1"/>
</dbReference>
<dbReference type="InterPro" id="IPR027417">
    <property type="entry name" value="P-loop_NTPase"/>
</dbReference>
<dbReference type="NCBIfam" id="TIGR00634">
    <property type="entry name" value="recN"/>
    <property type="match status" value="1"/>
</dbReference>
<evidence type="ECO:0000256" key="6">
    <source>
        <dbReference type="ARBA" id="ARBA00022840"/>
    </source>
</evidence>
<evidence type="ECO:0000256" key="4">
    <source>
        <dbReference type="ARBA" id="ARBA00022741"/>
    </source>
</evidence>
<evidence type="ECO:0000313" key="13">
    <source>
        <dbReference type="Proteomes" id="UP000630353"/>
    </source>
</evidence>
<sequence length="566" mass="58807">MLSALAIRDVVLIDRLDLGFAPGLSVLTGETGAGKSILLDALGLALGARADSGLVRHGRDQASVTAEFDPPPGHAVDAVLAEADLDPRDGPLILRRVVTADGRSRAYVNDQPTSVTLLRRLGDALVEIQGQFDQRGLMDPSTHRETLDAFAGLAGKAAAVRAAWTAWRDARARHAEARAALDKARADEAWLRHTVEELDRLAPTEGEEQRLAETRGVLANAEAVLSAMNAAADALAGEDAGADGAVAQAQRALDRVADRAGERLAGALAALDRAAAEIQEAIAELQSAADDIEADSGRLTEIDDRLHALRDVARKHGVEPDDLPALHRATVDRLASLDAEGGGLAALAAAERRARADYLTAAEALSKGRREAAGRLDAAIAAELPPLKLEKARFETAVEPLDETRWGPDGLDAVGFRVATNPGTPPGPLSRIASGGELSRFLLALKVVLAESSTVPTLVFDEVDSGVGGAVAAAVGDRLARLAGRLQVLVVTHSPQVAAQGAHHWHVEKRTDGDSVSTTVAALDSAARREEIARMLSGAAVTAEARAAAGSLLAQSNGARAAGAGQ</sequence>
<comment type="caution">
    <text evidence="12">The sequence shown here is derived from an EMBL/GenBank/DDBJ whole genome shotgun (WGS) entry which is preliminary data.</text>
</comment>
<name>A0A919CRL1_9PROT</name>
<evidence type="ECO:0000256" key="3">
    <source>
        <dbReference type="ARBA" id="ARBA00021315"/>
    </source>
</evidence>
<evidence type="ECO:0000256" key="8">
    <source>
        <dbReference type="ARBA" id="ARBA00033408"/>
    </source>
</evidence>
<feature type="domain" description="RecF/RecN/SMC N-terminal" evidence="11">
    <location>
        <begin position="14"/>
        <end position="512"/>
    </location>
</feature>
<dbReference type="PANTHER" id="PTHR11059:SF0">
    <property type="entry name" value="DNA REPAIR PROTEIN RECN"/>
    <property type="match status" value="1"/>
</dbReference>
<dbReference type="Gene3D" id="3.40.50.300">
    <property type="entry name" value="P-loop containing nucleotide triphosphate hydrolases"/>
    <property type="match status" value="2"/>
</dbReference>
<keyword evidence="13" id="KW-1185">Reference proteome</keyword>
<dbReference type="Proteomes" id="UP000630353">
    <property type="component" value="Unassembled WGS sequence"/>
</dbReference>